<evidence type="ECO:0008006" key="5">
    <source>
        <dbReference type="Google" id="ProtNLM"/>
    </source>
</evidence>
<feature type="compositionally biased region" description="Basic and acidic residues" evidence="2">
    <location>
        <begin position="577"/>
        <end position="593"/>
    </location>
</feature>
<keyword evidence="1" id="KW-0175">Coiled coil</keyword>
<feature type="region of interest" description="Disordered" evidence="2">
    <location>
        <begin position="282"/>
        <end position="338"/>
    </location>
</feature>
<feature type="region of interest" description="Disordered" evidence="2">
    <location>
        <begin position="358"/>
        <end position="382"/>
    </location>
</feature>
<feature type="compositionally biased region" description="Polar residues" evidence="2">
    <location>
        <begin position="468"/>
        <end position="477"/>
    </location>
</feature>
<organism evidence="3 4">
    <name type="scientific">Megalurothrips usitatus</name>
    <name type="common">bean blossom thrips</name>
    <dbReference type="NCBI Taxonomy" id="439358"/>
    <lineage>
        <taxon>Eukaryota</taxon>
        <taxon>Metazoa</taxon>
        <taxon>Ecdysozoa</taxon>
        <taxon>Arthropoda</taxon>
        <taxon>Hexapoda</taxon>
        <taxon>Insecta</taxon>
        <taxon>Pterygota</taxon>
        <taxon>Neoptera</taxon>
        <taxon>Paraneoptera</taxon>
        <taxon>Thysanoptera</taxon>
        <taxon>Terebrantia</taxon>
        <taxon>Thripoidea</taxon>
        <taxon>Thripidae</taxon>
        <taxon>Megalurothrips</taxon>
    </lineage>
</organism>
<evidence type="ECO:0000313" key="3">
    <source>
        <dbReference type="EMBL" id="KAJ1522733.1"/>
    </source>
</evidence>
<name>A0AAV7XC36_9NEOP</name>
<proteinExistence type="predicted"/>
<feature type="coiled-coil region" evidence="1">
    <location>
        <begin position="392"/>
        <end position="426"/>
    </location>
</feature>
<feature type="compositionally biased region" description="Polar residues" evidence="2">
    <location>
        <begin position="162"/>
        <end position="171"/>
    </location>
</feature>
<feature type="region of interest" description="Disordered" evidence="2">
    <location>
        <begin position="644"/>
        <end position="679"/>
    </location>
</feature>
<feature type="compositionally biased region" description="Basic and acidic residues" evidence="2">
    <location>
        <begin position="308"/>
        <end position="329"/>
    </location>
</feature>
<evidence type="ECO:0000256" key="2">
    <source>
        <dbReference type="SAM" id="MobiDB-lite"/>
    </source>
</evidence>
<feature type="compositionally biased region" description="Polar residues" evidence="2">
    <location>
        <begin position="145"/>
        <end position="155"/>
    </location>
</feature>
<feature type="compositionally biased region" description="Polar residues" evidence="2">
    <location>
        <begin position="43"/>
        <end position="85"/>
    </location>
</feature>
<accession>A0AAV7XC36</accession>
<keyword evidence="4" id="KW-1185">Reference proteome</keyword>
<protein>
    <recommendedName>
        <fullName evidence="5">Girdin-like</fullName>
    </recommendedName>
</protein>
<feature type="region of interest" description="Disordered" evidence="2">
    <location>
        <begin position="576"/>
        <end position="607"/>
    </location>
</feature>
<dbReference type="EMBL" id="JAPTSV010000011">
    <property type="protein sequence ID" value="KAJ1522733.1"/>
    <property type="molecule type" value="Genomic_DNA"/>
</dbReference>
<evidence type="ECO:0000313" key="4">
    <source>
        <dbReference type="Proteomes" id="UP001075354"/>
    </source>
</evidence>
<gene>
    <name evidence="3" type="ORF">ONE63_001892</name>
</gene>
<comment type="caution">
    <text evidence="3">The sequence shown here is derived from an EMBL/GenBank/DDBJ whole genome shotgun (WGS) entry which is preliminary data.</text>
</comment>
<feature type="compositionally biased region" description="Basic and acidic residues" evidence="2">
    <location>
        <begin position="358"/>
        <end position="377"/>
    </location>
</feature>
<evidence type="ECO:0000256" key="1">
    <source>
        <dbReference type="SAM" id="Coils"/>
    </source>
</evidence>
<dbReference type="AlphaFoldDB" id="A0AAV7XC36"/>
<dbReference type="Proteomes" id="UP001075354">
    <property type="component" value="Chromosome 11"/>
</dbReference>
<sequence>MKVARIQSSLRDLHKDIGNCERQLSRVLSVKDGQAEPVRSRSRSGARNQSSKTGNRPPTVSHLSRTVTKQTSVNQKARGSRSPTKAPNDEDRNVVYKEVNGSRHSPARVELVIRTKPYKRRSRSAQGDRGVEIPSRDNVGDSRKVNANQSTQRKNASWGHIFQQQSGSSSNIKRDEQARGKACTVLNYSSSDDRSSVELERWVQSIPCGKERTSYTSSLQANSGNVRTSDVKDDPFNPLRTLNFLVKELRGKVHKDYDENMQRIIDDMEKVLCSIPANTNQWSPPTKLVSSHHRAPSRTRTSLPFAGDNDHIHSKEKVSPKSQEPKETHSASSPDLVNRLLSTVSRITKITGLPEQQREETYSHIKKDKLSGSRCHPETSLQGAEAQLESGCKQLEEICLQMRESYEQLKHQNSQLLSDLKQKNQQLQTVVGKNQQLTLYAADIRQEMLRQQQAFEMNQQENEKAKQKTLSQQRELQDSNCHLNKRLEEALQENERLVTELQLCRLEKDKMSILMSNKDLEVAKLRNEIININALVAEQLTNIRSLSGKQYSPNELGQMMQAVSRLHETVDSINVPFEKDEPKNHIGDGEGSRSRPVCSSPTSSVNSSLYSSWQLMSDITATDINEGEASEKIYKQLKYNVSKKDKDSGINSATPIDAPNRESTSRTDDDITRKREQSASELKAGLHDMFQLLKKQTSDAVNIVLPSPPIAFDKLQETLGMSQWTELSASESTVVFHSSDESDSDGVA</sequence>
<feature type="compositionally biased region" description="Basic and acidic residues" evidence="2">
    <location>
        <begin position="129"/>
        <end position="144"/>
    </location>
</feature>
<reference evidence="3" key="1">
    <citation type="submission" date="2022-12" db="EMBL/GenBank/DDBJ databases">
        <title>Chromosome-level genome assembly of the bean flower thrips Megalurothrips usitatus.</title>
        <authorList>
            <person name="Ma L."/>
            <person name="Liu Q."/>
            <person name="Li H."/>
            <person name="Cai W."/>
        </authorList>
    </citation>
    <scope>NUCLEOTIDE SEQUENCE</scope>
    <source>
        <strain evidence="3">Cailab_2022a</strain>
    </source>
</reference>
<feature type="compositionally biased region" description="Basic and acidic residues" evidence="2">
    <location>
        <begin position="659"/>
        <end position="678"/>
    </location>
</feature>
<feature type="region of interest" description="Disordered" evidence="2">
    <location>
        <begin position="29"/>
        <end position="176"/>
    </location>
</feature>
<feature type="region of interest" description="Disordered" evidence="2">
    <location>
        <begin position="458"/>
        <end position="477"/>
    </location>
</feature>